<dbReference type="InterPro" id="IPR050059">
    <property type="entry name" value="ATP_synthase_B_chain"/>
</dbReference>
<comment type="function">
    <text evidence="11">Component of the F(0) channel, it forms part of the peripheral stalk, linking F(1) to F(0). The b'-subunit is a diverged and duplicated form of b found in plants and photosynthetic bacteria.</text>
</comment>
<evidence type="ECO:0000256" key="10">
    <source>
        <dbReference type="ARBA" id="ARBA00025198"/>
    </source>
</evidence>
<dbReference type="Proteomes" id="UP000033774">
    <property type="component" value="Unassembled WGS sequence"/>
</dbReference>
<gene>
    <name evidence="13" type="primary">atpF</name>
    <name evidence="16" type="ORF">VZ95_16615</name>
</gene>
<sequence>MGHPTSGTPMPQLNPGVFSMQLFWLAITFGLLLVLMAKVALPRLSRILDARSSRIDGDIAAAKAARASAEELQAAVQKQLTDAKASAAATLKAVQESVSTEAKQRESELVQKLTAETASAEARINAAKSAALANVRSVAAEVAQAAASKLLNVSVSEADAQAAVAATAQGGRA</sequence>
<evidence type="ECO:0000256" key="2">
    <source>
        <dbReference type="ARBA" id="ARBA00022448"/>
    </source>
</evidence>
<evidence type="ECO:0000256" key="5">
    <source>
        <dbReference type="ARBA" id="ARBA00022781"/>
    </source>
</evidence>
<keyword evidence="4 13" id="KW-0812">Transmembrane</keyword>
<dbReference type="GO" id="GO:0012505">
    <property type="term" value="C:endomembrane system"/>
    <property type="evidence" value="ECO:0007669"/>
    <property type="project" value="UniProtKB-SubCell"/>
</dbReference>
<dbReference type="AlphaFoldDB" id="A0A0F3IQ11"/>
<comment type="caution">
    <text evidence="16">The sequence shown here is derived from an EMBL/GenBank/DDBJ whole genome shotgun (WGS) entry which is preliminary data.</text>
</comment>
<accession>A0A0F3IQ11</accession>
<name>A0A0F3IQ11_9PROT</name>
<dbReference type="PANTHER" id="PTHR33445:SF1">
    <property type="entry name" value="ATP SYNTHASE SUBUNIT B"/>
    <property type="match status" value="1"/>
</dbReference>
<dbReference type="HAMAP" id="MF_01398">
    <property type="entry name" value="ATP_synth_b_bprime"/>
    <property type="match status" value="1"/>
</dbReference>
<evidence type="ECO:0000256" key="13">
    <source>
        <dbReference type="HAMAP-Rule" id="MF_01398"/>
    </source>
</evidence>
<comment type="similarity">
    <text evidence="1 13 14">Belongs to the ATPase B chain family.</text>
</comment>
<evidence type="ECO:0000256" key="11">
    <source>
        <dbReference type="ARBA" id="ARBA00025614"/>
    </source>
</evidence>
<evidence type="ECO:0000256" key="9">
    <source>
        <dbReference type="ARBA" id="ARBA00023310"/>
    </source>
</evidence>
<keyword evidence="13" id="KW-1003">Cell membrane</keyword>
<evidence type="ECO:0000256" key="4">
    <source>
        <dbReference type="ARBA" id="ARBA00022692"/>
    </source>
</evidence>
<dbReference type="CDD" id="cd06503">
    <property type="entry name" value="ATP-synt_Fo_b"/>
    <property type="match status" value="1"/>
</dbReference>
<protein>
    <recommendedName>
        <fullName evidence="13">ATP synthase subunit b</fullName>
    </recommendedName>
    <alternativeName>
        <fullName evidence="13">ATP synthase F(0) sector subunit b</fullName>
    </alternativeName>
    <alternativeName>
        <fullName evidence="13">ATPase subunit I</fullName>
    </alternativeName>
    <alternativeName>
        <fullName evidence="13">F-type ATPase subunit b</fullName>
        <shortName evidence="13">F-ATPase subunit b</shortName>
    </alternativeName>
</protein>
<keyword evidence="3 13" id="KW-0138">CF(0)</keyword>
<evidence type="ECO:0000313" key="16">
    <source>
        <dbReference type="EMBL" id="KJV08623.1"/>
    </source>
</evidence>
<reference evidence="16 17" key="1">
    <citation type="submission" date="2015-03" db="EMBL/GenBank/DDBJ databases">
        <title>Draft genome sequence of Elstera litoralis.</title>
        <authorList>
            <person name="Rahalkar M.C."/>
            <person name="Dhakephalkar P.K."/>
            <person name="Pore S.D."/>
            <person name="Arora P."/>
            <person name="Kapse N.G."/>
            <person name="Pandit P.S."/>
        </authorList>
    </citation>
    <scope>NUCLEOTIDE SEQUENCE [LARGE SCALE GENOMIC DNA]</scope>
    <source>
        <strain evidence="16 17">Dia-1</strain>
    </source>
</reference>
<keyword evidence="17" id="KW-1185">Reference proteome</keyword>
<proteinExistence type="inferred from homology"/>
<keyword evidence="9 13" id="KW-0066">ATP synthesis</keyword>
<evidence type="ECO:0000256" key="1">
    <source>
        <dbReference type="ARBA" id="ARBA00005513"/>
    </source>
</evidence>
<evidence type="ECO:0000313" key="17">
    <source>
        <dbReference type="Proteomes" id="UP000033774"/>
    </source>
</evidence>
<dbReference type="GO" id="GO:0005886">
    <property type="term" value="C:plasma membrane"/>
    <property type="evidence" value="ECO:0007669"/>
    <property type="project" value="UniProtKB-SubCell"/>
</dbReference>
<evidence type="ECO:0000256" key="6">
    <source>
        <dbReference type="ARBA" id="ARBA00022989"/>
    </source>
</evidence>
<organism evidence="16 17">
    <name type="scientific">Elstera litoralis</name>
    <dbReference type="NCBI Taxonomy" id="552518"/>
    <lineage>
        <taxon>Bacteria</taxon>
        <taxon>Pseudomonadati</taxon>
        <taxon>Pseudomonadota</taxon>
        <taxon>Alphaproteobacteria</taxon>
        <taxon>Rhodospirillales</taxon>
        <taxon>Rhodospirillaceae</taxon>
        <taxon>Elstera</taxon>
    </lineage>
</organism>
<dbReference type="EMBL" id="LAJY01000512">
    <property type="protein sequence ID" value="KJV08623.1"/>
    <property type="molecule type" value="Genomic_DNA"/>
</dbReference>
<keyword evidence="8 13" id="KW-0472">Membrane</keyword>
<evidence type="ECO:0000256" key="7">
    <source>
        <dbReference type="ARBA" id="ARBA00023065"/>
    </source>
</evidence>
<comment type="subcellular location">
    <subcellularLocation>
        <location evidence="13">Cell membrane</location>
        <topology evidence="13">Single-pass membrane protein</topology>
    </subcellularLocation>
    <subcellularLocation>
        <location evidence="12">Endomembrane system</location>
        <topology evidence="12">Single-pass membrane protein</topology>
    </subcellularLocation>
</comment>
<dbReference type="PANTHER" id="PTHR33445">
    <property type="entry name" value="ATP SYNTHASE SUBUNIT B', CHLOROPLASTIC"/>
    <property type="match status" value="1"/>
</dbReference>
<dbReference type="GO" id="GO:0045259">
    <property type="term" value="C:proton-transporting ATP synthase complex"/>
    <property type="evidence" value="ECO:0007669"/>
    <property type="project" value="UniProtKB-KW"/>
</dbReference>
<evidence type="ECO:0000256" key="8">
    <source>
        <dbReference type="ARBA" id="ARBA00023136"/>
    </source>
</evidence>
<evidence type="ECO:0000256" key="14">
    <source>
        <dbReference type="RuleBase" id="RU003848"/>
    </source>
</evidence>
<evidence type="ECO:0000256" key="3">
    <source>
        <dbReference type="ARBA" id="ARBA00022547"/>
    </source>
</evidence>
<evidence type="ECO:0000256" key="12">
    <source>
        <dbReference type="ARBA" id="ARBA00037847"/>
    </source>
</evidence>
<dbReference type="Pfam" id="PF00430">
    <property type="entry name" value="ATP-synt_B"/>
    <property type="match status" value="1"/>
</dbReference>
<keyword evidence="15" id="KW-0175">Coiled coil</keyword>
<dbReference type="GO" id="GO:0046961">
    <property type="term" value="F:proton-transporting ATPase activity, rotational mechanism"/>
    <property type="evidence" value="ECO:0007669"/>
    <property type="project" value="TreeGrafter"/>
</dbReference>
<evidence type="ECO:0000256" key="15">
    <source>
        <dbReference type="SAM" id="Coils"/>
    </source>
</evidence>
<comment type="function">
    <text evidence="10 13">F(1)F(0) ATP synthase produces ATP from ADP in the presence of a proton or sodium gradient. F-type ATPases consist of two structural domains, F(1) containing the extramembraneous catalytic core and F(0) containing the membrane proton channel, linked together by a central stalk and a peripheral stalk. During catalysis, ATP synthesis in the catalytic domain of F(1) is coupled via a rotary mechanism of the central stalk subunits to proton translocation.</text>
</comment>
<keyword evidence="7 13" id="KW-0406">Ion transport</keyword>
<keyword evidence="6 13" id="KW-1133">Transmembrane helix</keyword>
<feature type="transmembrane region" description="Helical" evidence="13">
    <location>
        <begin position="20"/>
        <end position="41"/>
    </location>
</feature>
<keyword evidence="2 13" id="KW-0813">Transport</keyword>
<feature type="coiled-coil region" evidence="15">
    <location>
        <begin position="103"/>
        <end position="130"/>
    </location>
</feature>
<dbReference type="GO" id="GO:0046933">
    <property type="term" value="F:proton-transporting ATP synthase activity, rotational mechanism"/>
    <property type="evidence" value="ECO:0007669"/>
    <property type="project" value="UniProtKB-UniRule"/>
</dbReference>
<dbReference type="InterPro" id="IPR002146">
    <property type="entry name" value="ATP_synth_b/b'su_bac/chlpt"/>
</dbReference>
<comment type="subunit">
    <text evidence="13">F-type ATPases have 2 components, F(1) - the catalytic core - and F(0) - the membrane proton channel. F(1) has five subunits: alpha(3), beta(3), gamma(1), delta(1), epsilon(1). F(0) has three main subunits: a(1), b(2) and c(10-14). The alpha and beta chains form an alternating ring which encloses part of the gamma chain. F(1) is attached to F(0) by a central stalk formed by the gamma and epsilon chains, while a peripheral stalk is formed by the delta and b chains.</text>
</comment>
<keyword evidence="5 13" id="KW-0375">Hydrogen ion transport</keyword>